<organism evidence="3 4">
    <name type="scientific">Paraburkholderia antibiotica</name>
    <dbReference type="NCBI Taxonomy" id="2728839"/>
    <lineage>
        <taxon>Bacteria</taxon>
        <taxon>Pseudomonadati</taxon>
        <taxon>Pseudomonadota</taxon>
        <taxon>Betaproteobacteria</taxon>
        <taxon>Burkholderiales</taxon>
        <taxon>Burkholderiaceae</taxon>
        <taxon>Paraburkholderia</taxon>
    </lineage>
</organism>
<comment type="caution">
    <text evidence="3">The sequence shown here is derived from an EMBL/GenBank/DDBJ whole genome shotgun (WGS) entry which is preliminary data.</text>
</comment>
<sequence>MTIGSRLLAARLLQRDLARFGAWTERRFAGSSCPGGSPRPLWMRATAWIMVVVMYFAPALLLAEATAQAAPIVDPRAPLPFQPTITQTSTGIPAVNITAPNSNGLSLNRYQSFNVDSQGLVLNNSLTGGKPLLGGALGANPNLAGRTATTIINQVTSTGPASSLLGPLEVFGNPATVIISNPNGISVNGMALTNMPGLVLTTGAVQFLTGVGGTSADFANAGALAYSVNSGNISIDGPPGVNGPGAGIAGTVGNIDLIGQTLSINAPLQADERVNLIAGNQLVTPTAMDATGTRYGTASNGSVNTAAAIGNGGVAIDANQFGSVTSGQVFIVSTAAGVGVNTQGALSATAGNVVVSSNGDIAVGTTFANQNVNLASAGTTTVSGNGLANQNYTVTANGDINATGNVAAGQNVSLNAGGNLNSSSVAASGSATLIAGGAMSLGSVSANSLDLEATNGNLTLDSAITAAGSIKAVAGQDLSVNGAVQGGTTVTLSGGRNATVDGSVQGGGDVSLLAQTGTATTTGAVVTDGQLTVTGQQGVNLGGTVFSGGNATLGASAGSVTISGALATPGEVAVTAGQDVSVAGQVHSGQSSTITATRDVTLDGGVEVDGTGNATVNAGRDLTGSGAISVANDTTLVAGRNLSTTGAIQTGNNLAATAAQNLSVGATTAVGTETLTASAGSATLGGNALSGGDMSVSAGTDVTAQGSVQTLGNLGVNAQGGNLTATAPVQAAGNATLNAGQTLALNAQTTVSGDATLTGSDITTQGLSVGGNLTATARNSLDTSAGQLNAAFDANAPALTVNGNATLSGANVTTANAVIGGTYSATATNSLTTGGTAAYQGDATLAGGTVTNVGTQMAAGNLTVSGASVTNPGALSSLQTTTVNATDLNNSGSIYGSTSTLNVSNGTTNSGGLLATNALTLTTNSLDNSNGLIFAGDVNNPTSATGDATVNVNGGNGSFANTNGLILAQNSLTVNLPNQAIDPSAASMGTLSGDSAFNLSAQAINNSGAWTLPGTAVTVTATQGITNTGTINQGTGTLALNGAVSNSGTVTANDLTINGSLANQAGATVQANDAFTLNGSGTNAGTVEAVNTLNLVGSSYDNSNGVTQAGNSSSAAGSGNVNINLTGDLTNAGGTLTATNDLAITAANVINSAAGSSGTTTTTTTVENSALALGLVVGSESIVESGLYGSDGDRYCCINLPYGTYQATLADVLSADGISNLASIDAFLGPDSGWPKAQVSAPVTNGNTVTFVEVPTITGTSNTGNSIIQNLWFVETPDNASKAIATITVALPTATETTTTTGGAPGAGSVIAAGNDLAIRTGTLNNQGGTVSAGHDATLNVQSLSNGGSTYSSTVTDSVDVASINSFLSQAPSTLSIWSSFYGPNGLNVCPNGGAGMCIAPPGIKLAAAGTVTPISTSSSVTVQGATGQIVAGNNLNLSGGDLTNAGTLAAGTDVNIAASSFTNQGTHTGTMTTTAGCAAGYTGCSTGGTTNLNSQTYAYQQINSNVTAGHDIVIAAGTVANTYGNLVAGNNVVIGGAGTTSSAPTQAGSVTNTSGAIAAGNDVDINAATLTNTIAAPVQVHQNYGSATPFAGCGQDCEAYVDVQSANPATITANHDVNLQAGVFGNTGSLVTALNNVTIDAASSASSNNQYLNAYWHANLVSNTWGCAGDASLCSTLYGSAYSSGDIQNPAGLPDAVGLPDFVPATIQAGNTLSVNAPNLGNTGNVIGQTVALSGSQLVNGLTNPDVYTPPPAVSGQVITLGPLAVPGSATTTVNAAGQVTNANGQPVSVTGSAGVPAGVPVGVQTVGKPVVQPVQTVTGGSVSTPSYLVNNPASLVSGDLSPAALLAALPASLQPDTTQFYYDPYTQAQQVEQAALEATGKASFYNTTSATDSTSQASINNQDTQALYGAALQYAEQNNVALGTQLSAAQLALVNEPMLWYVEQTVPEPGCTATGSGACPTVQALMPEVLLPQNYAAVNADGEISGTNVTLNYADSILNTGTVNAQNLTVNTGTLTNEERSVNVGTIYQYQAELDGSITQTTGTVVQQGGFMSAANFELNAQAIDQIGGALQQINADGSIDTAGTQALLANLQSQLGSSFTQSTVSDNLTTTVMDQASAFDSAFMMVVISTIAIATSVVVGPGVGALLSSAMSQLNSGQAFSFGKVLESVGVAELTAGVDAGLGLDSFSSLGTNIVSSDPAVTLANLGDTALEIGEQSAVNAGISTAIEGGSFLTALENNVVTNVAAVGANAIGTYLPPGTVGNVLANSVLGCAGSAALGTGCAGGAIGGATSAVLSPWVIQQIDPSGAPLDQGQIAAVTALATLAGGGLAGVLGQNVQGAVTAAQNEALNNATKHLGVVLDTSSMTPQQKEEYEDTQVNVLTPTPNVGGAETASGGEEVTGVAPPIGNVTNPSGGATNNSIRLVEQDGSIYQFSIPGVNGDLSVVTEMTQNGNQLVLNGMHIDGPGAGSSSLSQLRNIARALGQQYGVDEVVINGGTRTSGASPGKVPRSITIKVNQ</sequence>
<dbReference type="Gene3D" id="2.160.20.10">
    <property type="entry name" value="Single-stranded right-handed beta-helix, Pectin lyase-like"/>
    <property type="match status" value="1"/>
</dbReference>
<dbReference type="InterPro" id="IPR010069">
    <property type="entry name" value="CdiA_FHA1_rpt"/>
</dbReference>
<dbReference type="InterPro" id="IPR012334">
    <property type="entry name" value="Pectin_lyas_fold"/>
</dbReference>
<dbReference type="Proteomes" id="UP000583127">
    <property type="component" value="Unassembled WGS sequence"/>
</dbReference>
<dbReference type="SUPFAM" id="SSF51126">
    <property type="entry name" value="Pectin lyase-like"/>
    <property type="match status" value="1"/>
</dbReference>
<dbReference type="InterPro" id="IPR008638">
    <property type="entry name" value="FhaB/CdiA-like_TPS"/>
</dbReference>
<dbReference type="SMART" id="SM00912">
    <property type="entry name" value="Haemagg_act"/>
    <property type="match status" value="1"/>
</dbReference>
<proteinExistence type="predicted"/>
<dbReference type="EMBL" id="JABBFZ010000009">
    <property type="protein sequence ID" value="NML32391.1"/>
    <property type="molecule type" value="Genomic_DNA"/>
</dbReference>
<evidence type="ECO:0000313" key="3">
    <source>
        <dbReference type="EMBL" id="NML32391.1"/>
    </source>
</evidence>
<feature type="region of interest" description="Disordered" evidence="1">
    <location>
        <begin position="2500"/>
        <end position="2520"/>
    </location>
</feature>
<gene>
    <name evidence="3" type="ORF">HHL14_16305</name>
</gene>
<keyword evidence="4" id="KW-1185">Reference proteome</keyword>
<accession>A0A7X9ZXZ8</accession>
<evidence type="ECO:0000259" key="2">
    <source>
        <dbReference type="SMART" id="SM00912"/>
    </source>
</evidence>
<evidence type="ECO:0000313" key="4">
    <source>
        <dbReference type="Proteomes" id="UP000583127"/>
    </source>
</evidence>
<evidence type="ECO:0000256" key="1">
    <source>
        <dbReference type="SAM" id="MobiDB-lite"/>
    </source>
</evidence>
<dbReference type="NCBIfam" id="TIGR01901">
    <property type="entry name" value="adhes_NPXG"/>
    <property type="match status" value="1"/>
</dbReference>
<name>A0A7X9ZXZ8_9BURK</name>
<feature type="domain" description="Filamentous haemagglutinin FhaB/tRNA nuclease CdiA-like TPS" evidence="2">
    <location>
        <begin position="89"/>
        <end position="210"/>
    </location>
</feature>
<dbReference type="NCBIfam" id="TIGR01731">
    <property type="entry name" value="fil_hemag_20aa"/>
    <property type="match status" value="10"/>
</dbReference>
<protein>
    <submittedName>
        <fullName evidence="3">Filamentous hemagglutinin N-terminal domain-containing protein</fullName>
    </submittedName>
</protein>
<dbReference type="Pfam" id="PF05860">
    <property type="entry name" value="TPS"/>
    <property type="match status" value="1"/>
</dbReference>
<dbReference type="InterPro" id="IPR011050">
    <property type="entry name" value="Pectin_lyase_fold/virulence"/>
</dbReference>
<reference evidence="3 4" key="1">
    <citation type="submission" date="2020-04" db="EMBL/GenBank/DDBJ databases">
        <title>Paraburkholderia sp. G-4-1-8 isolated from soil.</title>
        <authorList>
            <person name="Dahal R.H."/>
        </authorList>
    </citation>
    <scope>NUCLEOTIDE SEQUENCE [LARGE SCALE GENOMIC DNA]</scope>
    <source>
        <strain evidence="3 4">G-4-1-8</strain>
    </source>
</reference>